<protein>
    <submittedName>
        <fullName evidence="1">Uncharacterized protein</fullName>
    </submittedName>
</protein>
<evidence type="ECO:0000313" key="1">
    <source>
        <dbReference type="EMBL" id="MPN49577.1"/>
    </source>
</evidence>
<sequence>MFCGGSIFSNMFGQSRTIMDKQAFDRLFSYYLNDFPAQNEQDGCDKAFHSFYSMIAPERNATERVLFFNALKKRLSGISLQRDVVIPYQGVEKALGMELAHKCIDLLDFDFDYTHENPFPVNGRIDRKKVDASFEQVFSKAAEFLK</sequence>
<name>A0A645IE87_9ZZZZ</name>
<organism evidence="1">
    <name type="scientific">bioreactor metagenome</name>
    <dbReference type="NCBI Taxonomy" id="1076179"/>
    <lineage>
        <taxon>unclassified sequences</taxon>
        <taxon>metagenomes</taxon>
        <taxon>ecological metagenomes</taxon>
    </lineage>
</organism>
<dbReference type="EMBL" id="VSSQ01112950">
    <property type="protein sequence ID" value="MPN49577.1"/>
    <property type="molecule type" value="Genomic_DNA"/>
</dbReference>
<reference evidence="1" key="1">
    <citation type="submission" date="2019-08" db="EMBL/GenBank/DDBJ databases">
        <authorList>
            <person name="Kucharzyk K."/>
            <person name="Murdoch R.W."/>
            <person name="Higgins S."/>
            <person name="Loffler F."/>
        </authorList>
    </citation>
    <scope>NUCLEOTIDE SEQUENCE</scope>
</reference>
<comment type="caution">
    <text evidence="1">The sequence shown here is derived from an EMBL/GenBank/DDBJ whole genome shotgun (WGS) entry which is preliminary data.</text>
</comment>
<accession>A0A645IE87</accession>
<proteinExistence type="predicted"/>
<dbReference type="InterPro" id="IPR046114">
    <property type="entry name" value="DUF6051"/>
</dbReference>
<dbReference type="Pfam" id="PF19519">
    <property type="entry name" value="DUF6051"/>
    <property type="match status" value="1"/>
</dbReference>
<dbReference type="AlphaFoldDB" id="A0A645IE87"/>
<gene>
    <name evidence="1" type="ORF">SDC9_197199</name>
</gene>